<accession>A0A453FZV1</accession>
<reference evidence="2" key="5">
    <citation type="journal article" date="2021" name="G3 (Bethesda)">
        <title>Aegilops tauschii genome assembly Aet v5.0 features greater sequence contiguity and improved annotation.</title>
        <authorList>
            <person name="Wang L."/>
            <person name="Zhu T."/>
            <person name="Rodriguez J.C."/>
            <person name="Deal K.R."/>
            <person name="Dubcovsky J."/>
            <person name="McGuire P.E."/>
            <person name="Lux T."/>
            <person name="Spannagl M."/>
            <person name="Mayer K.F.X."/>
            <person name="Baldrich P."/>
            <person name="Meyers B.C."/>
            <person name="Huo N."/>
            <person name="Gu Y.Q."/>
            <person name="Zhou H."/>
            <person name="Devos K.M."/>
            <person name="Bennetzen J.L."/>
            <person name="Unver T."/>
            <person name="Budak H."/>
            <person name="Gulick P.J."/>
            <person name="Galiba G."/>
            <person name="Kalapos B."/>
            <person name="Nelson D.R."/>
            <person name="Li P."/>
            <person name="You F.M."/>
            <person name="Luo M.C."/>
            <person name="Dvorak J."/>
        </authorList>
    </citation>
    <scope>NUCLEOTIDE SEQUENCE [LARGE SCALE GENOMIC DNA]</scope>
    <source>
        <strain evidence="2">cv. AL8/78</strain>
    </source>
</reference>
<reference evidence="2" key="4">
    <citation type="submission" date="2019-03" db="UniProtKB">
        <authorList>
            <consortium name="EnsemblPlants"/>
        </authorList>
    </citation>
    <scope>IDENTIFICATION</scope>
</reference>
<evidence type="ECO:0000313" key="2">
    <source>
        <dbReference type="EnsemblPlants" id="AET3Gv20840100.7"/>
    </source>
</evidence>
<dbReference type="AlphaFoldDB" id="A0A453FZV1"/>
<reference evidence="3" key="2">
    <citation type="journal article" date="2017" name="Nat. Plants">
        <title>The Aegilops tauschii genome reveals multiple impacts of transposons.</title>
        <authorList>
            <person name="Zhao G."/>
            <person name="Zou C."/>
            <person name="Li K."/>
            <person name="Wang K."/>
            <person name="Li T."/>
            <person name="Gao L."/>
            <person name="Zhang X."/>
            <person name="Wang H."/>
            <person name="Yang Z."/>
            <person name="Liu X."/>
            <person name="Jiang W."/>
            <person name="Mao L."/>
            <person name="Kong X."/>
            <person name="Jiao Y."/>
            <person name="Jia J."/>
        </authorList>
    </citation>
    <scope>NUCLEOTIDE SEQUENCE [LARGE SCALE GENOMIC DNA]</scope>
    <source>
        <strain evidence="3">cv. AL8/78</strain>
    </source>
</reference>
<dbReference type="Gramene" id="AET3Gv20840100.7">
    <property type="protein sequence ID" value="AET3Gv20840100.7"/>
    <property type="gene ID" value="AET3Gv20840100"/>
</dbReference>
<evidence type="ECO:0000256" key="1">
    <source>
        <dbReference type="SAM" id="MobiDB-lite"/>
    </source>
</evidence>
<sequence>MTLLRAAAMSAAANDPSCSSRATSTPTFLSTRFLALRPCSNTSGSSTSLTPCARPSAIEFQPACVRNPPTDAWASNLTCGTQPRHRTPRPATASRSSKPSGRPPEVESVGALNAQRKGSPAASKPSAIRCSCALVSFTSLPKAAYTTELGACPSSQRSVASWPATSCCGAGGNRPTGITGFS</sequence>
<evidence type="ECO:0000313" key="3">
    <source>
        <dbReference type="Proteomes" id="UP000015105"/>
    </source>
</evidence>
<reference evidence="2" key="3">
    <citation type="journal article" date="2017" name="Nature">
        <title>Genome sequence of the progenitor of the wheat D genome Aegilops tauschii.</title>
        <authorList>
            <person name="Luo M.C."/>
            <person name="Gu Y.Q."/>
            <person name="Puiu D."/>
            <person name="Wang H."/>
            <person name="Twardziok S.O."/>
            <person name="Deal K.R."/>
            <person name="Huo N."/>
            <person name="Zhu T."/>
            <person name="Wang L."/>
            <person name="Wang Y."/>
            <person name="McGuire P.E."/>
            <person name="Liu S."/>
            <person name="Long H."/>
            <person name="Ramasamy R.K."/>
            <person name="Rodriguez J.C."/>
            <person name="Van S.L."/>
            <person name="Yuan L."/>
            <person name="Wang Z."/>
            <person name="Xia Z."/>
            <person name="Xiao L."/>
            <person name="Anderson O.D."/>
            <person name="Ouyang S."/>
            <person name="Liang Y."/>
            <person name="Zimin A.V."/>
            <person name="Pertea G."/>
            <person name="Qi P."/>
            <person name="Bennetzen J.L."/>
            <person name="Dai X."/>
            <person name="Dawson M.W."/>
            <person name="Muller H.G."/>
            <person name="Kugler K."/>
            <person name="Rivarola-Duarte L."/>
            <person name="Spannagl M."/>
            <person name="Mayer K.F.X."/>
            <person name="Lu F.H."/>
            <person name="Bevan M.W."/>
            <person name="Leroy P."/>
            <person name="Li P."/>
            <person name="You F.M."/>
            <person name="Sun Q."/>
            <person name="Liu Z."/>
            <person name="Lyons E."/>
            <person name="Wicker T."/>
            <person name="Salzberg S.L."/>
            <person name="Devos K.M."/>
            <person name="Dvorak J."/>
        </authorList>
    </citation>
    <scope>NUCLEOTIDE SEQUENCE [LARGE SCALE GENOMIC DNA]</scope>
    <source>
        <strain evidence="2">cv. AL8/78</strain>
    </source>
</reference>
<organism evidence="2 3">
    <name type="scientific">Aegilops tauschii subsp. strangulata</name>
    <name type="common">Goatgrass</name>
    <dbReference type="NCBI Taxonomy" id="200361"/>
    <lineage>
        <taxon>Eukaryota</taxon>
        <taxon>Viridiplantae</taxon>
        <taxon>Streptophyta</taxon>
        <taxon>Embryophyta</taxon>
        <taxon>Tracheophyta</taxon>
        <taxon>Spermatophyta</taxon>
        <taxon>Magnoliopsida</taxon>
        <taxon>Liliopsida</taxon>
        <taxon>Poales</taxon>
        <taxon>Poaceae</taxon>
        <taxon>BOP clade</taxon>
        <taxon>Pooideae</taxon>
        <taxon>Triticodae</taxon>
        <taxon>Triticeae</taxon>
        <taxon>Triticinae</taxon>
        <taxon>Aegilops</taxon>
    </lineage>
</organism>
<dbReference type="EnsemblPlants" id="AET3Gv20840100.7">
    <property type="protein sequence ID" value="AET3Gv20840100.7"/>
    <property type="gene ID" value="AET3Gv20840100"/>
</dbReference>
<proteinExistence type="predicted"/>
<name>A0A453FZV1_AEGTS</name>
<dbReference type="Proteomes" id="UP000015105">
    <property type="component" value="Chromosome 3D"/>
</dbReference>
<protein>
    <submittedName>
        <fullName evidence="2">Uncharacterized protein</fullName>
    </submittedName>
</protein>
<reference evidence="3" key="1">
    <citation type="journal article" date="2014" name="Science">
        <title>Ancient hybridizations among the ancestral genomes of bread wheat.</title>
        <authorList>
            <consortium name="International Wheat Genome Sequencing Consortium,"/>
            <person name="Marcussen T."/>
            <person name="Sandve S.R."/>
            <person name="Heier L."/>
            <person name="Spannagl M."/>
            <person name="Pfeifer M."/>
            <person name="Jakobsen K.S."/>
            <person name="Wulff B.B."/>
            <person name="Steuernagel B."/>
            <person name="Mayer K.F."/>
            <person name="Olsen O.A."/>
        </authorList>
    </citation>
    <scope>NUCLEOTIDE SEQUENCE [LARGE SCALE GENOMIC DNA]</scope>
    <source>
        <strain evidence="3">cv. AL8/78</strain>
    </source>
</reference>
<keyword evidence="3" id="KW-1185">Reference proteome</keyword>
<feature type="region of interest" description="Disordered" evidence="1">
    <location>
        <begin position="75"/>
        <end position="124"/>
    </location>
</feature>